<comment type="caution">
    <text evidence="5">The sequence shown here is derived from an EMBL/GenBank/DDBJ whole genome shotgun (WGS) entry which is preliminary data.</text>
</comment>
<gene>
    <name evidence="5" type="primary">tsaB</name>
    <name evidence="5" type="ORF">E2B99_06420</name>
</gene>
<evidence type="ECO:0000256" key="3">
    <source>
        <dbReference type="ARBA" id="ARBA00032446"/>
    </source>
</evidence>
<accession>A0A4Y7XCR7</accession>
<dbReference type="AlphaFoldDB" id="A0A4Y7XCR7"/>
<keyword evidence="6" id="KW-1185">Reference proteome</keyword>
<dbReference type="RefSeq" id="WP_134244120.1">
    <property type="nucleotide sequence ID" value="NZ_SNTY01000020.1"/>
</dbReference>
<dbReference type="GO" id="GO:0016740">
    <property type="term" value="F:transferase activity"/>
    <property type="evidence" value="ECO:0007669"/>
    <property type="project" value="UniProtKB-KW"/>
</dbReference>
<dbReference type="GO" id="GO:0002949">
    <property type="term" value="P:tRNA threonylcarbamoyladenosine modification"/>
    <property type="evidence" value="ECO:0007669"/>
    <property type="project" value="InterPro"/>
</dbReference>
<dbReference type="Pfam" id="PF00814">
    <property type="entry name" value="TsaD"/>
    <property type="match status" value="1"/>
</dbReference>
<dbReference type="Gene3D" id="3.30.420.40">
    <property type="match status" value="2"/>
</dbReference>
<evidence type="ECO:0000313" key="5">
    <source>
        <dbReference type="EMBL" id="TEU27847.1"/>
    </source>
</evidence>
<keyword evidence="5" id="KW-0808">Transferase</keyword>
<dbReference type="NCBIfam" id="TIGR03725">
    <property type="entry name" value="T6A_YeaZ"/>
    <property type="match status" value="1"/>
</dbReference>
<sequence length="231" mass="24933">MLLALETANEWCSVALFDGQTVLAHREDNRSREQTRLILPMIDAVLAEQGIQVAALEAIAFSRGPGSFSGVRINAAVAQALAWAHDLPVVPVSTLQALAQAAYRQHQLTQVLAVLDARMNEVYAAAYQLDQQQLMQPLTDESGIEQLVAYDQVKLPDQAQCYALAGNGGPLLTHASEMATYSDVHANSTDIARLGYAAFKAGKAVSADQALPVYLRDNAWKKIAEQGSSKN</sequence>
<dbReference type="InterPro" id="IPR000905">
    <property type="entry name" value="Gcp-like_dom"/>
</dbReference>
<feature type="domain" description="Gcp-like" evidence="4">
    <location>
        <begin position="31"/>
        <end position="140"/>
    </location>
</feature>
<evidence type="ECO:0000256" key="1">
    <source>
        <dbReference type="ARBA" id="ARBA00010493"/>
    </source>
</evidence>
<dbReference type="InterPro" id="IPR043129">
    <property type="entry name" value="ATPase_NBD"/>
</dbReference>
<reference evidence="5 6" key="1">
    <citation type="submission" date="2019-03" db="EMBL/GenBank/DDBJ databases">
        <title>Alkanindiges illinoisensis: a potential pathogenic isolated from ascites of a gastric cancer patient with abdominal metastasis.</title>
        <authorList>
            <person name="Hu X."/>
            <person name="Yang B."/>
            <person name="Yan X."/>
            <person name="Lin L."/>
            <person name="Zhao H."/>
            <person name="Zhou F."/>
            <person name="Su B."/>
            <person name="Chen J."/>
            <person name="Rui Y."/>
            <person name="Wang Q."/>
            <person name="Zheng L."/>
        </authorList>
    </citation>
    <scope>NUCLEOTIDE SEQUENCE [LARGE SCALE GENOMIC DNA]</scope>
    <source>
        <strain evidence="5 6">NFYY 23406</strain>
    </source>
</reference>
<evidence type="ECO:0000259" key="4">
    <source>
        <dbReference type="Pfam" id="PF00814"/>
    </source>
</evidence>
<dbReference type="OrthoDB" id="9809995at2"/>
<comment type="similarity">
    <text evidence="1">Belongs to the KAE1 / TsaD family. TsaB subfamily.</text>
</comment>
<dbReference type="GO" id="GO:0005829">
    <property type="term" value="C:cytosol"/>
    <property type="evidence" value="ECO:0007669"/>
    <property type="project" value="TreeGrafter"/>
</dbReference>
<dbReference type="CDD" id="cd24032">
    <property type="entry name" value="ASKHA_NBD_TsaB"/>
    <property type="match status" value="1"/>
</dbReference>
<evidence type="ECO:0000313" key="6">
    <source>
        <dbReference type="Proteomes" id="UP000297834"/>
    </source>
</evidence>
<organism evidence="5 6">
    <name type="scientific">Alkanindiges illinoisensis</name>
    <dbReference type="NCBI Taxonomy" id="197183"/>
    <lineage>
        <taxon>Bacteria</taxon>
        <taxon>Pseudomonadati</taxon>
        <taxon>Pseudomonadota</taxon>
        <taxon>Gammaproteobacteria</taxon>
        <taxon>Moraxellales</taxon>
        <taxon>Moraxellaceae</taxon>
        <taxon>Alkanindiges</taxon>
    </lineage>
</organism>
<dbReference type="STRING" id="1120977.GCA_000619845_02723"/>
<dbReference type="SUPFAM" id="SSF53067">
    <property type="entry name" value="Actin-like ATPase domain"/>
    <property type="match status" value="2"/>
</dbReference>
<dbReference type="EMBL" id="SNTY01000020">
    <property type="protein sequence ID" value="TEU27847.1"/>
    <property type="molecule type" value="Genomic_DNA"/>
</dbReference>
<name>A0A4Y7XCR7_9GAMM</name>
<protein>
    <recommendedName>
        <fullName evidence="2">tRNA threonylcarbamoyladenosine biosynthesis protein TsaB</fullName>
    </recommendedName>
    <alternativeName>
        <fullName evidence="3">t(6)A37 threonylcarbamoyladenosine biosynthesis protein TsaB</fullName>
    </alternativeName>
</protein>
<dbReference type="Proteomes" id="UP000297834">
    <property type="component" value="Unassembled WGS sequence"/>
</dbReference>
<dbReference type="PANTHER" id="PTHR11735:SF11">
    <property type="entry name" value="TRNA THREONYLCARBAMOYLADENOSINE BIOSYNTHESIS PROTEIN TSAB"/>
    <property type="match status" value="1"/>
</dbReference>
<proteinExistence type="inferred from homology"/>
<dbReference type="PANTHER" id="PTHR11735">
    <property type="entry name" value="TRNA N6-ADENOSINE THREONYLCARBAMOYLTRANSFERASE"/>
    <property type="match status" value="1"/>
</dbReference>
<dbReference type="InterPro" id="IPR022496">
    <property type="entry name" value="T6A_TsaB"/>
</dbReference>
<evidence type="ECO:0000256" key="2">
    <source>
        <dbReference type="ARBA" id="ARBA00019012"/>
    </source>
</evidence>